<comment type="catalytic activity">
    <reaction evidence="16">
        <text>L-lysyl(27)-[histone H3] + 3 S-adenosyl-L-methionine = N(6),N(6),N(6)-trimethyl-L-lysyl(27)-[histone H3] + 3 S-adenosyl-L-homocysteine + 3 H(+)</text>
        <dbReference type="Rhea" id="RHEA:60292"/>
        <dbReference type="Rhea" id="RHEA-COMP:15535"/>
        <dbReference type="Rhea" id="RHEA-COMP:15548"/>
        <dbReference type="ChEBI" id="CHEBI:15378"/>
        <dbReference type="ChEBI" id="CHEBI:29969"/>
        <dbReference type="ChEBI" id="CHEBI:57856"/>
        <dbReference type="ChEBI" id="CHEBI:59789"/>
        <dbReference type="ChEBI" id="CHEBI:61961"/>
        <dbReference type="EC" id="2.1.1.356"/>
    </reaction>
</comment>
<evidence type="ECO:0000256" key="10">
    <source>
        <dbReference type="ARBA" id="ARBA00022853"/>
    </source>
</evidence>
<dbReference type="Pfam" id="PF00856">
    <property type="entry name" value="SET"/>
    <property type="match status" value="1"/>
</dbReference>
<keyword evidence="3" id="KW-0723">Serine/threonine-protein kinase</keyword>
<evidence type="ECO:0000256" key="9">
    <source>
        <dbReference type="ARBA" id="ARBA00022840"/>
    </source>
</evidence>
<feature type="region of interest" description="Disordered" evidence="18">
    <location>
        <begin position="427"/>
        <end position="454"/>
    </location>
</feature>
<dbReference type="InterPro" id="IPR041343">
    <property type="entry name" value="PRC2_HTH_1"/>
</dbReference>
<name>A0AAN9TY28_9HEMI</name>
<keyword evidence="8" id="KW-0418">Kinase</keyword>
<dbReference type="PROSITE" id="PS51633">
    <property type="entry name" value="CXC"/>
    <property type="match status" value="1"/>
</dbReference>
<dbReference type="SMART" id="SM01343">
    <property type="entry name" value="FATC"/>
    <property type="match status" value="1"/>
</dbReference>
<dbReference type="InterPro" id="IPR026489">
    <property type="entry name" value="CXC_dom"/>
</dbReference>
<evidence type="ECO:0008006" key="25">
    <source>
        <dbReference type="Google" id="ProtNLM"/>
    </source>
</evidence>
<keyword evidence="13" id="KW-0804">Transcription</keyword>
<dbReference type="GO" id="GO:0031931">
    <property type="term" value="C:TORC1 complex"/>
    <property type="evidence" value="ECO:0007669"/>
    <property type="project" value="TreeGrafter"/>
</dbReference>
<dbReference type="InterPro" id="IPR036940">
    <property type="entry name" value="PI3/4_kinase_cat_sf"/>
</dbReference>
<keyword evidence="6" id="KW-0949">S-adenosyl-L-methionine</keyword>
<dbReference type="Gene3D" id="1.10.1070.11">
    <property type="entry name" value="Phosphatidylinositol 3-/4-kinase, catalytic domain"/>
    <property type="match status" value="1"/>
</dbReference>
<dbReference type="GO" id="GO:0016242">
    <property type="term" value="P:negative regulation of macroautophagy"/>
    <property type="evidence" value="ECO:0007669"/>
    <property type="project" value="TreeGrafter"/>
</dbReference>
<dbReference type="InterPro" id="IPR041355">
    <property type="entry name" value="Pre-SET_CXC"/>
</dbReference>
<evidence type="ECO:0000256" key="11">
    <source>
        <dbReference type="ARBA" id="ARBA00023015"/>
    </source>
</evidence>
<evidence type="ECO:0000256" key="15">
    <source>
        <dbReference type="ARBA" id="ARBA00047899"/>
    </source>
</evidence>
<evidence type="ECO:0000313" key="24">
    <source>
        <dbReference type="Proteomes" id="UP001367676"/>
    </source>
</evidence>
<dbReference type="Pfam" id="PF21358">
    <property type="entry name" value="Ezh2_MCSS"/>
    <property type="match status" value="1"/>
</dbReference>
<keyword evidence="9" id="KW-0067">ATP-binding</keyword>
<feature type="compositionally biased region" description="Basic and acidic residues" evidence="18">
    <location>
        <begin position="264"/>
        <end position="283"/>
    </location>
</feature>
<dbReference type="InterPro" id="IPR016024">
    <property type="entry name" value="ARM-type_fold"/>
</dbReference>
<dbReference type="InterPro" id="IPR001214">
    <property type="entry name" value="SET_dom"/>
</dbReference>
<dbReference type="InterPro" id="IPR046341">
    <property type="entry name" value="SET_dom_sf"/>
</dbReference>
<feature type="domain" description="FATC" evidence="21">
    <location>
        <begin position="4229"/>
        <end position="4261"/>
    </location>
</feature>
<dbReference type="SMART" id="SM01345">
    <property type="entry name" value="Rapamycin_bind"/>
    <property type="match status" value="1"/>
</dbReference>
<feature type="domain" description="CXC" evidence="22">
    <location>
        <begin position="604"/>
        <end position="705"/>
    </location>
</feature>
<evidence type="ECO:0000256" key="1">
    <source>
        <dbReference type="ARBA" id="ARBA00004123"/>
    </source>
</evidence>
<dbReference type="PROSITE" id="PS00916">
    <property type="entry name" value="PI3_4_KINASE_2"/>
    <property type="match status" value="1"/>
</dbReference>
<dbReference type="GO" id="GO:0005737">
    <property type="term" value="C:cytoplasm"/>
    <property type="evidence" value="ECO:0007669"/>
    <property type="project" value="TreeGrafter"/>
</dbReference>
<dbReference type="InterPro" id="IPR048358">
    <property type="entry name" value="EZH1/2_MCSS"/>
</dbReference>
<feature type="domain" description="SET" evidence="19">
    <location>
        <begin position="712"/>
        <end position="827"/>
    </location>
</feature>
<dbReference type="Pfam" id="PF00454">
    <property type="entry name" value="PI3_PI4_kinase"/>
    <property type="match status" value="1"/>
</dbReference>
<dbReference type="PROSITE" id="PS50290">
    <property type="entry name" value="PI3_4_KINASE_3"/>
    <property type="match status" value="1"/>
</dbReference>
<evidence type="ECO:0000256" key="13">
    <source>
        <dbReference type="ARBA" id="ARBA00023163"/>
    </source>
</evidence>
<protein>
    <recommendedName>
        <fullName evidence="25">[Histone H3]-lysine(27) N-trimethyltransferase</fullName>
    </recommendedName>
</protein>
<dbReference type="Gene3D" id="3.30.1010.10">
    <property type="entry name" value="Phosphatidylinositol 3-kinase Catalytic Subunit, Chain A, domain 4"/>
    <property type="match status" value="1"/>
</dbReference>
<dbReference type="SUPFAM" id="SSF82199">
    <property type="entry name" value="SET domain"/>
    <property type="match status" value="1"/>
</dbReference>
<dbReference type="SUPFAM" id="SSF48371">
    <property type="entry name" value="ARM repeat"/>
    <property type="match status" value="1"/>
</dbReference>
<keyword evidence="4" id="KW-0489">Methyltransferase</keyword>
<dbReference type="GO" id="GO:0000184">
    <property type="term" value="P:nuclear-transcribed mRNA catabolic process, nonsense-mediated decay"/>
    <property type="evidence" value="ECO:0007669"/>
    <property type="project" value="UniProtKB-KW"/>
</dbReference>
<dbReference type="InterPro" id="IPR039414">
    <property type="entry name" value="SMG1_PIKKc"/>
</dbReference>
<dbReference type="InterPro" id="IPR018936">
    <property type="entry name" value="PI3/4_kinase_CS"/>
</dbReference>
<dbReference type="CDD" id="cd05170">
    <property type="entry name" value="PIKKc_SMG1"/>
    <property type="match status" value="1"/>
</dbReference>
<dbReference type="Pfam" id="PF18118">
    <property type="entry name" value="PRC2_HTH_1"/>
    <property type="match status" value="1"/>
</dbReference>
<dbReference type="GO" id="GO:0140951">
    <property type="term" value="F:histone H3K27 trimethyltransferase activity"/>
    <property type="evidence" value="ECO:0007669"/>
    <property type="project" value="UniProtKB-EC"/>
</dbReference>
<keyword evidence="11" id="KW-0805">Transcription regulation</keyword>
<keyword evidence="12" id="KW-0866">Nonsense-mediated mRNA decay</keyword>
<evidence type="ECO:0000256" key="2">
    <source>
        <dbReference type="ARBA" id="ARBA00011031"/>
    </source>
</evidence>
<keyword evidence="5" id="KW-0808">Transferase</keyword>
<feature type="region of interest" description="Disordered" evidence="18">
    <location>
        <begin position="2618"/>
        <end position="2637"/>
    </location>
</feature>
<dbReference type="InterPro" id="IPR033467">
    <property type="entry name" value="Tesmin/TSO1-like_CXC"/>
</dbReference>
<comment type="catalytic activity">
    <reaction evidence="15">
        <text>L-threonyl-[protein] + ATP = O-phospho-L-threonyl-[protein] + ADP + H(+)</text>
        <dbReference type="Rhea" id="RHEA:46608"/>
        <dbReference type="Rhea" id="RHEA-COMP:11060"/>
        <dbReference type="Rhea" id="RHEA-COMP:11605"/>
        <dbReference type="ChEBI" id="CHEBI:15378"/>
        <dbReference type="ChEBI" id="CHEBI:30013"/>
        <dbReference type="ChEBI" id="CHEBI:30616"/>
        <dbReference type="ChEBI" id="CHEBI:61977"/>
        <dbReference type="ChEBI" id="CHEBI:456216"/>
        <dbReference type="EC" id="2.7.11.1"/>
    </reaction>
</comment>
<dbReference type="InterPro" id="IPR011009">
    <property type="entry name" value="Kinase-like_dom_sf"/>
</dbReference>
<keyword evidence="10" id="KW-0156">Chromatin regulator</keyword>
<evidence type="ECO:0000259" key="22">
    <source>
        <dbReference type="PROSITE" id="PS51633"/>
    </source>
</evidence>
<evidence type="ECO:0000256" key="4">
    <source>
        <dbReference type="ARBA" id="ARBA00022603"/>
    </source>
</evidence>
<feature type="domain" description="PI3K/PI4K catalytic" evidence="20">
    <location>
        <begin position="2840"/>
        <end position="3165"/>
    </location>
</feature>
<dbReference type="PANTHER" id="PTHR11139">
    <property type="entry name" value="ATAXIA TELANGIECTASIA MUTATED ATM -RELATED"/>
    <property type="match status" value="1"/>
</dbReference>
<dbReference type="FunFam" id="1.10.1070.11:FF:000008">
    <property type="entry name" value="serine/threonine-protein kinase SMG1 isoform X2"/>
    <property type="match status" value="1"/>
</dbReference>
<comment type="similarity">
    <text evidence="2">Belongs to the PI3/PI4-kinase family.</text>
</comment>
<comment type="catalytic activity">
    <reaction evidence="17">
        <text>L-seryl-[protein] + ATP = O-phospho-L-seryl-[protein] + ADP + H(+)</text>
        <dbReference type="Rhea" id="RHEA:17989"/>
        <dbReference type="Rhea" id="RHEA-COMP:9863"/>
        <dbReference type="Rhea" id="RHEA-COMP:11604"/>
        <dbReference type="ChEBI" id="CHEBI:15378"/>
        <dbReference type="ChEBI" id="CHEBI:29999"/>
        <dbReference type="ChEBI" id="CHEBI:30616"/>
        <dbReference type="ChEBI" id="CHEBI:83421"/>
        <dbReference type="ChEBI" id="CHEBI:456216"/>
        <dbReference type="EC" id="2.7.11.1"/>
    </reaction>
</comment>
<dbReference type="Proteomes" id="UP001367676">
    <property type="component" value="Unassembled WGS sequence"/>
</dbReference>
<evidence type="ECO:0000256" key="3">
    <source>
        <dbReference type="ARBA" id="ARBA00022527"/>
    </source>
</evidence>
<dbReference type="GO" id="GO:0005524">
    <property type="term" value="F:ATP binding"/>
    <property type="evidence" value="ECO:0007669"/>
    <property type="project" value="UniProtKB-KW"/>
</dbReference>
<comment type="subcellular location">
    <subcellularLocation>
        <location evidence="1">Nucleus</location>
    </subcellularLocation>
</comment>
<dbReference type="EMBL" id="JBBCAQ010000020">
    <property type="protein sequence ID" value="KAK7593024.1"/>
    <property type="molecule type" value="Genomic_DNA"/>
</dbReference>
<dbReference type="GO" id="GO:0005634">
    <property type="term" value="C:nucleus"/>
    <property type="evidence" value="ECO:0007669"/>
    <property type="project" value="UniProtKB-SubCell"/>
</dbReference>
<dbReference type="SMART" id="SM00146">
    <property type="entry name" value="PI3Kc"/>
    <property type="match status" value="1"/>
</dbReference>
<dbReference type="PROSITE" id="PS51190">
    <property type="entry name" value="FATC"/>
    <property type="match status" value="1"/>
</dbReference>
<evidence type="ECO:0000256" key="16">
    <source>
        <dbReference type="ARBA" id="ARBA00048568"/>
    </source>
</evidence>
<keyword evidence="7" id="KW-0547">Nucleotide-binding</keyword>
<feature type="compositionally biased region" description="Basic and acidic residues" evidence="18">
    <location>
        <begin position="498"/>
        <end position="513"/>
    </location>
</feature>
<evidence type="ECO:0000256" key="14">
    <source>
        <dbReference type="ARBA" id="ARBA00023242"/>
    </source>
</evidence>
<organism evidence="23 24">
    <name type="scientific">Parthenolecanium corni</name>
    <dbReference type="NCBI Taxonomy" id="536013"/>
    <lineage>
        <taxon>Eukaryota</taxon>
        <taxon>Metazoa</taxon>
        <taxon>Ecdysozoa</taxon>
        <taxon>Arthropoda</taxon>
        <taxon>Hexapoda</taxon>
        <taxon>Insecta</taxon>
        <taxon>Pterygota</taxon>
        <taxon>Neoptera</taxon>
        <taxon>Paraneoptera</taxon>
        <taxon>Hemiptera</taxon>
        <taxon>Sternorrhyncha</taxon>
        <taxon>Coccoidea</taxon>
        <taxon>Coccidae</taxon>
        <taxon>Parthenolecanium</taxon>
    </lineage>
</organism>
<dbReference type="FunFam" id="2.170.270.10:FF:000001">
    <property type="entry name" value="Putative histone-lysine N-methyltransferase EZH2"/>
    <property type="match status" value="1"/>
</dbReference>
<evidence type="ECO:0000259" key="20">
    <source>
        <dbReference type="PROSITE" id="PS50290"/>
    </source>
</evidence>
<keyword evidence="24" id="KW-1185">Reference proteome</keyword>
<feature type="region of interest" description="Disordered" evidence="18">
    <location>
        <begin position="485"/>
        <end position="513"/>
    </location>
</feature>
<dbReference type="InterPro" id="IPR031559">
    <property type="entry name" value="SMG1"/>
</dbReference>
<sequence>MNSWLKFYLPVRFHKRSRKEINVTGNPSAAVPFSISKGRQTLDDTGDWTSGQSPEKRCHFGTFSYVSIYRKVHYRITLIMATKQKSTVEWKKRISQEYRRLLQAKRLKRTVAVKVAWNTNLDKLNEQSQELLLELDQNCKAVWCCRLDPPSNVARIKKATAVSTTGEEISTSIKIINTVSPIPTMYTWAPIQQNFMVEDETVLHNIPYMSDEVLEQDGTFIEELIKNYEGRVHGDRDGGFIDDQTFPELIKALIPYQILDSEENERSSSSDKEEELSEKSKDDAKKNLFPSNIIFQTMSMMFPGKGTPEELKEKYIRLTEDAIEDAEQNVCTPNIDGPQAESVMREQTMHSFHSLFCRRCYKYDCFLHRFKSHHAGVSPLKRKQPDLKPFPEPCGPNCYMLLEGMKEQLAAAAIAESEAVKKLAVEENDLDEENSTSEPESRNTPSGQGSPSSLVLKSEDVSQELIGQNTSSDCDLLDKYKKNLSGDSGNEASSEDSNDSKEDNLQRVEPDKPVSTKTSFSLLDVLGSDVSEWTGSDQSLFRALRMVFLKNYCAIAQIMLTKTCQQVYQFAQKEAGNLKPEDFNKDLTPPRKKKKKHRLWSMHVRKMQLKKDNSLYNVPNFIPCRHPAGQLCDQNCHPGPQNYCEKFCCCNSDCQNRFPGCRCKAQCNTKQCPCYLAVRECDPDLCQACGAHEFDVNKISCRNVSVQRGLRKHLLMAPSDVAGWGIFLKDSAQKNEFISEYCGEIITQEEADRRGKVYDKYMCSFLFNLNNDLVVDATRKGNKIRFANHSINPNCYAKVMKVNGDHRIGIFAKRPIQPGEELFFDYRICTFSTVMLNNNSQKTSRGVKINDAVKIGDVEKRPQQLEREKSQGYSTNQFSSYRSFNKNVRYSSFSDKISFDNRQRDEYKMARGNYTRKPTRIVTKRDYDLSSNSRRKFQDSSKDFGGSDDTRISKTLRRMVREDDPDTFSSLCIQLQESIIVVENERYIRKAMEFICESILDMLHSGPCYETRFMAAKCLSHLAIALEVDAKRFFDWIFTKYFEERNVEVRTLLMRAVYHMLELDKEHVLAEFAALIVNNIQNILENAEVPDLVLITGRICNLLMMEYIDVFSEFFKDTVDILVGWHIDIEQSQSVIRVMSSCLQSLAPYWISELGFTVSLLGQLLEDMERYASDYRQICLSYMSLKAESEEVTNGKDATSLRMDSLRCLAKTMSFMKVFNSITKTVGQYLSPTVSPTYVTWNFLVESLTKVVRTVLLCMETENVDEELIVTGNESAWLLISLMQCKLNPGQDTLCKLITIQLSNSSSYGNITLASMLQLISKVVKEGSANLPENLIKELLGSESNILKLRFSTNIEVHRGVVAVYQSLLNLKNIPLLQEAYRYILGDMEKAYLVLDSTAKPFFTDNPHADTLVYTTQMAQTVLLFHLKALSDLANAGGSIIGMWVLQPCILELLAVKLRPYALNWNPGIRYAILFLLYSHCLRYSNFISSSDVITSVQGRTNMCDMLRIMGSDITHTSSPTSGHLTIILDLLTQLLKMPDLDVECTLLVLRWCGVLLNNAQMYLNPLLMSKEFVQMMETLIKFGCDSTDHFAVEIVLNNIIISLMTPSNWDTKPNLLQNIAELCFVHLNSMNESVKEKCKEILLKLPWSSVITVLRTISQKHNGAFNRIVSAYRTHMSRGTNGEMQSQHFKLFLSYILDNSANDQIPLFLDSFFNCWNSAETKSDFANMVPCFESALLFWETWECAQYCIANKLRTTLGKPQDTFMAIEGTLKNLARETTRKHSESDAGFDLRRVRLLLEFVEQLEKSIYNASDGTAAALLAAPKPVRTFFHTNKSTCAEWLSRIRLIIVMVSLHAGLSTTAIRHGYCLLQDMAQAGNTKGSEFENAVMYVSWALYTLHESEAIEGLYAWCNDSVGVSLPFLKALSDQAAFRYETALETYLRLVDEVDNSLSLRTSELSLNDSVRSSDNISDTLRSFIADQITECYLDLNDWTQLKEWKKKEADFLSVINGSSVQRYNHFTVKEANMYYEIDAGNYSGALALMDWGDLSTTNKSVQSGWNTRHLLTQTKQTLLEKFLSLNTDEAECKCDMGVMNDYANAVELFLCEDVRNLPSPLIEEFVTLFFAVSFYFPEARTMNNFVMEIGGKKMGSKRLGDALWWTKIIENYRKHNWDVTKEVNLSELYLQLIKSARKEGNMHLASRQLLNHFEKVFSSLGAIKNFDNGRKPYNILLETITNQSTAAATTAIWSVDNTDALLELSKLAYRYNNEELAIEICAMTALGITHAGGIGDPFIRDKTSHLLLKLAKWLSADLICSDASMAFASCPTIQKLIALLSHNINPVNPSPSFEIMSHDFSSSVIPEKDVTVGNLLRISVVQSPTLAKAWNRFGNWCYKWGRTVVDKQNNILTTADKTSIDGFIPSELTNKEDIYSILTRIKPPVDEEDIEADNINTTELIEWQLRSTGQFSEEQMTGLIEIWRTTHARIYAYYHLAAQAYFKYLLLSDFSENGAETVTATLRLLRLIVKYSMELQSVFEVELGFTPTTPWKCIIPQLFSRLSHPEPYVRRRISELLSRLAEDAPHLITFPAVVGSDSGATGTINNMPTSKLFKSCIATETEVDPEGIQDEDEIEEEDDDEVSQDDQGRILENCYLAMVDALAKQVPETISQVQLLVGELRRITLLWDELWLGALTQHSSDMVRRINQLCVEVARIDANRHLTDAEKDMFVLEKYTVLLRPLLFILEQLEAITSVKPETPHEQWFQKTFGESITNTIHTLQNPKDPRKPQEAWKAVHLLQCQFQRRASKRSSYVLKMSDISPALAALKNTCIAMPGVEQYITIASVLNQVSVLPTKTKPKKLVFLGSDGKMYTYLFKGLEDLHLDERIMQFLSIANTMLKESGYQARHYSVIPLGPRSGLISWVDHVTPIFAVYKRWQQREAVVSNQNSVMRPSDLFYAKLTPLLKEHGIANLENRKEWPVTVLVQVLTALMNETPDDLLAKELWCQSVNTGVWWKSLKLYSTSLAVMSVIGYILGLGDRHLDNVLVHLTTGEVVHIDYNVCFEKGKTLRVPEKVPFRMTPNLRRALGVSGIEGIFRLTCERVMEVLKNGRETLLTLLEAFVYDPLIDWTPGIETGYTGAVYGGGRALALKNKQSRRQLEKEVTTSMFTIRMAEIKADWFENKDKINSAIDELCASIEKWLRTEENLNQVMDGLAKGSQQLEVLKAAAAHPHHHLYSLHSRYQSRKDASDAMIKAQIGLKQKLEECDGQLSQFKVLFYHLRGEQLSQWMTDFSSHQDRESTLFDVIMDFLKSTGVNQLITHCAQSETELKDAIKAQIPLAVGCLDSLKKYSMVSSFYPASSLLKHRSASFKRWVHMMLEFPSPNMCDTVLSEFNMLYVVPIGNDNVKQQAIKFSENIHLRISEMEYSLKCRVEKLEKMNNDTEIDIVQMEQAIQKMAESQTLTLQCAVINELCQLNKRFLKMETAALGAGNCLMVLTTLDGEWFLDDMCLMTEVSIKLASYILSPTLLESNPGIHLVTKCLDLLHGIYKRLQELNVTFSTIIIPETMKKLLVEDETVLEMISKLNLIISSCSLPLPELIKELQTHLRYMIMGMPSPHPNCIAVATELRCNFNALINESSNPISGAMTEGQMLLMGFNVLFNNIFKNTADLFSLLPALAMTNTTWNSIDLIKDTRSLIGPVFNKESQILLQDLFLVKYIHTMHEFFRKCQITAAAYRGGINMPTVYHSDDELEKLIKKFTADYLSQQLLGLFSYTFATTIGLFLQHIGFNIIAEVEQRDIGAESKVPMEELCQKAIEQQRQRESIVAGSYSHASSVLNNLQMAWKRIAVCKKSTLEIKSQELMIQNLKLQYTAHHWLQEDALNDQSLPAPLINRSEFMNEIRSKLTSLITAQMKIGELKEQQETLITSVRTRIKWAAGSNPSLNDVMNTFEDKVKTENENFTHCHQLMGTIINMCTYVLQYESLRVHTAETIILDTQFVQLINNYKEACNMVMSLATATFTAEEENLIQLLPPTNPIDSTWINEADTLISESLKKLGHELEPLKNCVSNARDEVKSMATSLRVLLSEHHKIFVDVRSLLKSMMKFDDSEEFVTIPDYLHRHKMFREQLSAFTKDLSSTELTEMKGQISLKQLRLVQLQMDYIYEEILKFAADKQPTKLKRPPLLRQESIHLSPKKRLPHDPRTGKILQEKNEYAVNVWRRVRMKLEGRDTDHCDGRKLSVHEQIDKIIKDSMNVENLALLYEGWTPWV</sequence>
<evidence type="ECO:0000313" key="23">
    <source>
        <dbReference type="EMBL" id="KAK7593024.1"/>
    </source>
</evidence>
<evidence type="ECO:0000256" key="6">
    <source>
        <dbReference type="ARBA" id="ARBA00022691"/>
    </source>
</evidence>
<keyword evidence="14" id="KW-0539">Nucleus</keyword>
<dbReference type="InterPro" id="IPR050517">
    <property type="entry name" value="DDR_Repair_Kinase"/>
</dbReference>
<evidence type="ECO:0000256" key="12">
    <source>
        <dbReference type="ARBA" id="ARBA00023161"/>
    </source>
</evidence>
<proteinExistence type="inferred from homology"/>
<dbReference type="SUPFAM" id="SSF56112">
    <property type="entry name" value="Protein kinase-like (PK-like)"/>
    <property type="match status" value="1"/>
</dbReference>
<dbReference type="PROSITE" id="PS50280">
    <property type="entry name" value="SET"/>
    <property type="match status" value="1"/>
</dbReference>
<evidence type="ECO:0000256" key="17">
    <source>
        <dbReference type="ARBA" id="ARBA00048679"/>
    </source>
</evidence>
<evidence type="ECO:0000256" key="5">
    <source>
        <dbReference type="ARBA" id="ARBA00022679"/>
    </source>
</evidence>
<evidence type="ECO:0000256" key="18">
    <source>
        <dbReference type="SAM" id="MobiDB-lite"/>
    </source>
</evidence>
<evidence type="ECO:0000259" key="21">
    <source>
        <dbReference type="PROSITE" id="PS51190"/>
    </source>
</evidence>
<dbReference type="Pfam" id="PF18264">
    <property type="entry name" value="preSET_CXC"/>
    <property type="match status" value="1"/>
</dbReference>
<dbReference type="Pfam" id="PF15785">
    <property type="entry name" value="SMG1"/>
    <property type="match status" value="1"/>
</dbReference>
<evidence type="ECO:0000256" key="7">
    <source>
        <dbReference type="ARBA" id="ARBA00022741"/>
    </source>
</evidence>
<dbReference type="InterPro" id="IPR000403">
    <property type="entry name" value="PI3/4_kinase_cat_dom"/>
</dbReference>
<evidence type="ECO:0000259" key="19">
    <source>
        <dbReference type="PROSITE" id="PS50280"/>
    </source>
</evidence>
<feature type="region of interest" description="Disordered" evidence="18">
    <location>
        <begin position="261"/>
        <end position="283"/>
    </location>
</feature>
<dbReference type="InterPro" id="IPR003152">
    <property type="entry name" value="FATC_dom"/>
</dbReference>
<dbReference type="Pfam" id="PF02260">
    <property type="entry name" value="FATC"/>
    <property type="match status" value="1"/>
</dbReference>
<gene>
    <name evidence="23" type="ORF">V9T40_007776</name>
</gene>
<dbReference type="SMART" id="SM00317">
    <property type="entry name" value="SET"/>
    <property type="match status" value="1"/>
</dbReference>
<reference evidence="23 24" key="1">
    <citation type="submission" date="2024-03" db="EMBL/GenBank/DDBJ databases">
        <title>Adaptation during the transition from Ophiocordyceps entomopathogen to insect associate is accompanied by gene loss and intensified selection.</title>
        <authorList>
            <person name="Ward C.M."/>
            <person name="Onetto C.A."/>
            <person name="Borneman A.R."/>
        </authorList>
    </citation>
    <scope>NUCLEOTIDE SEQUENCE [LARGE SCALE GENOMIC DNA]</scope>
    <source>
        <strain evidence="23">AWRI1</strain>
        <tissue evidence="23">Single Adult Female</tissue>
    </source>
</reference>
<dbReference type="PANTHER" id="PTHR11139:SF119">
    <property type="entry name" value="SERINE_THREONINE-PROTEIN KINASE SMG1"/>
    <property type="match status" value="1"/>
</dbReference>
<feature type="compositionally biased region" description="Polar residues" evidence="18">
    <location>
        <begin position="436"/>
        <end position="454"/>
    </location>
</feature>
<dbReference type="GO" id="GO:0032259">
    <property type="term" value="P:methylation"/>
    <property type="evidence" value="ECO:0007669"/>
    <property type="project" value="UniProtKB-KW"/>
</dbReference>
<evidence type="ECO:0000256" key="8">
    <source>
        <dbReference type="ARBA" id="ARBA00022777"/>
    </source>
</evidence>
<comment type="caution">
    <text evidence="23">The sequence shown here is derived from an EMBL/GenBank/DDBJ whole genome shotgun (WGS) entry which is preliminary data.</text>
</comment>
<accession>A0AAN9TY28</accession>
<dbReference type="Gene3D" id="2.170.270.10">
    <property type="entry name" value="SET domain"/>
    <property type="match status" value="1"/>
</dbReference>
<dbReference type="GO" id="GO:0031929">
    <property type="term" value="P:TOR signaling"/>
    <property type="evidence" value="ECO:0007669"/>
    <property type="project" value="TreeGrafter"/>
</dbReference>
<dbReference type="GO" id="GO:0031932">
    <property type="term" value="C:TORC2 complex"/>
    <property type="evidence" value="ECO:0007669"/>
    <property type="project" value="TreeGrafter"/>
</dbReference>
<dbReference type="SMART" id="SM01114">
    <property type="entry name" value="CXC"/>
    <property type="match status" value="1"/>
</dbReference>
<dbReference type="GO" id="GO:0004674">
    <property type="term" value="F:protein serine/threonine kinase activity"/>
    <property type="evidence" value="ECO:0007669"/>
    <property type="project" value="UniProtKB-KW"/>
</dbReference>